<evidence type="ECO:0000256" key="3">
    <source>
        <dbReference type="SAM" id="Coils"/>
    </source>
</evidence>
<dbReference type="SUPFAM" id="SSF56112">
    <property type="entry name" value="Protein kinase-like (PK-like)"/>
    <property type="match status" value="1"/>
</dbReference>
<evidence type="ECO:0000259" key="5">
    <source>
        <dbReference type="PROSITE" id="PS50011"/>
    </source>
</evidence>
<feature type="region of interest" description="Disordered" evidence="4">
    <location>
        <begin position="329"/>
        <end position="365"/>
    </location>
</feature>
<dbReference type="Gene3D" id="3.30.200.20">
    <property type="entry name" value="Phosphorylase Kinase, domain 1"/>
    <property type="match status" value="1"/>
</dbReference>
<dbReference type="PROSITE" id="PS00107">
    <property type="entry name" value="PROTEIN_KINASE_ATP"/>
    <property type="match status" value="1"/>
</dbReference>
<feature type="binding site" evidence="2">
    <location>
        <position position="44"/>
    </location>
    <ligand>
        <name>ATP</name>
        <dbReference type="ChEBI" id="CHEBI:30616"/>
    </ligand>
</feature>
<evidence type="ECO:0000256" key="4">
    <source>
        <dbReference type="SAM" id="MobiDB-lite"/>
    </source>
</evidence>
<dbReference type="FunFam" id="1.10.510.10:FF:000208">
    <property type="entry name" value="serine/threonine-protein kinase BLUS1 isoform X1"/>
    <property type="match status" value="1"/>
</dbReference>
<dbReference type="GO" id="GO:0005524">
    <property type="term" value="F:ATP binding"/>
    <property type="evidence" value="ECO:0007669"/>
    <property type="project" value="UniProtKB-UniRule"/>
</dbReference>
<dbReference type="InterPro" id="IPR017441">
    <property type="entry name" value="Protein_kinase_ATP_BS"/>
</dbReference>
<dbReference type="InterPro" id="IPR011009">
    <property type="entry name" value="Kinase-like_dom_sf"/>
</dbReference>
<dbReference type="GO" id="GO:0043539">
    <property type="term" value="F:protein serine/threonine kinase activator activity"/>
    <property type="evidence" value="ECO:0007669"/>
    <property type="project" value="InterPro"/>
</dbReference>
<evidence type="ECO:0000313" key="6">
    <source>
        <dbReference type="EnsemblPlants" id="AUR62034050-RA:cds"/>
    </source>
</evidence>
<dbReference type="OMA" id="DFHADIW"/>
<dbReference type="Proteomes" id="UP000596660">
    <property type="component" value="Unplaced"/>
</dbReference>
<dbReference type="Gene3D" id="1.10.510.10">
    <property type="entry name" value="Transferase(Phosphotransferase) domain 1"/>
    <property type="match status" value="1"/>
</dbReference>
<keyword evidence="3" id="KW-0175">Coiled coil</keyword>
<dbReference type="GO" id="GO:0004672">
    <property type="term" value="F:protein kinase activity"/>
    <property type="evidence" value="ECO:0007669"/>
    <property type="project" value="InterPro"/>
</dbReference>
<proteinExistence type="inferred from homology"/>
<dbReference type="InterPro" id="IPR000719">
    <property type="entry name" value="Prot_kinase_dom"/>
</dbReference>
<dbReference type="PROSITE" id="PS50011">
    <property type="entry name" value="PROTEIN_KINASE_DOM"/>
    <property type="match status" value="1"/>
</dbReference>
<sequence length="447" mass="50100">MDKEKKKFPIGPEHYTLLKKIGEGVSALVYRALCILNNEIVAIKILDFEHCNSDLKNISRESHTMFLVDHANVLKSHCSFVNDHNLWVVMPYMAGGSCLHILKAAHPDGFEEVVIATILHEVLKGLEYLHNHGHIHRDVKAGNILIGSRGAVKLGDLGVSTCLFDSGDRQRTRNTFVGTPCWMAPEVMEQHNGYDFKADIWSFGITALELAHGHAPFSKYPPMKVLLMTIQCAPPTLNYERDKKFSKSFKQMIASCLVKDPAKRPTAKKLIKHAFFKQARSNDYITRTLLDGLPSLGDRIKALKSEYKRGISTWNFNIEDVKAQAALEESELSNNQTSKTHCQNSDDDFGIASPENDRAASQCSSPRLTENIERNMGESSNNVGNCNGNGGCTHAIIVAIEKSLLEISQNKEKELHQEITMLQSRINRIEEELQKSKTTLNTPINNY</sequence>
<dbReference type="Pfam" id="PF00069">
    <property type="entry name" value="Pkinase"/>
    <property type="match status" value="1"/>
</dbReference>
<dbReference type="PANTHER" id="PTHR48014:SF24">
    <property type="entry name" value="PROTEIN KINASE SUPERFAMILY PROTEIN"/>
    <property type="match status" value="1"/>
</dbReference>
<dbReference type="AlphaFoldDB" id="A0A803MRZ9"/>
<feature type="compositionally biased region" description="Polar residues" evidence="4">
    <location>
        <begin position="332"/>
        <end position="343"/>
    </location>
</feature>
<dbReference type="InterPro" id="IPR047173">
    <property type="entry name" value="STRAD_A/B-like"/>
</dbReference>
<organism evidence="6 7">
    <name type="scientific">Chenopodium quinoa</name>
    <name type="common">Quinoa</name>
    <dbReference type="NCBI Taxonomy" id="63459"/>
    <lineage>
        <taxon>Eukaryota</taxon>
        <taxon>Viridiplantae</taxon>
        <taxon>Streptophyta</taxon>
        <taxon>Embryophyta</taxon>
        <taxon>Tracheophyta</taxon>
        <taxon>Spermatophyta</taxon>
        <taxon>Magnoliopsida</taxon>
        <taxon>eudicotyledons</taxon>
        <taxon>Gunneridae</taxon>
        <taxon>Pentapetalae</taxon>
        <taxon>Caryophyllales</taxon>
        <taxon>Chenopodiaceae</taxon>
        <taxon>Chenopodioideae</taxon>
        <taxon>Atripliceae</taxon>
        <taxon>Chenopodium</taxon>
    </lineage>
</organism>
<protein>
    <recommendedName>
        <fullName evidence="5">Protein kinase domain-containing protein</fullName>
    </recommendedName>
</protein>
<keyword evidence="7" id="KW-1185">Reference proteome</keyword>
<feature type="domain" description="Protein kinase" evidence="5">
    <location>
        <begin position="15"/>
        <end position="276"/>
    </location>
</feature>
<name>A0A803MRZ9_CHEQI</name>
<dbReference type="CDD" id="cd06610">
    <property type="entry name" value="STKc_OSR1_SPAK"/>
    <property type="match status" value="1"/>
</dbReference>
<accession>A0A803MRZ9</accession>
<keyword evidence="2" id="KW-0547">Nucleotide-binding</keyword>
<dbReference type="Gramene" id="AUR62034050-RA">
    <property type="protein sequence ID" value="AUR62034050-RA:cds"/>
    <property type="gene ID" value="AUR62034050"/>
</dbReference>
<evidence type="ECO:0000313" key="7">
    <source>
        <dbReference type="Proteomes" id="UP000596660"/>
    </source>
</evidence>
<dbReference type="EnsemblPlants" id="AUR62034050-RA">
    <property type="protein sequence ID" value="AUR62034050-RA:cds"/>
    <property type="gene ID" value="AUR62034050"/>
</dbReference>
<dbReference type="FunFam" id="3.30.200.20:FF:000099">
    <property type="entry name" value="Serine/threonine-protein kinase BLUS1"/>
    <property type="match status" value="1"/>
</dbReference>
<keyword evidence="2" id="KW-0067">ATP-binding</keyword>
<reference evidence="6" key="2">
    <citation type="submission" date="2021-03" db="UniProtKB">
        <authorList>
            <consortium name="EnsemblPlants"/>
        </authorList>
    </citation>
    <scope>IDENTIFICATION</scope>
</reference>
<comment type="similarity">
    <text evidence="1">Belongs to the protein kinase superfamily. STE Ser/Thr protein kinase family. STE20 subfamily.</text>
</comment>
<dbReference type="PANTHER" id="PTHR48014">
    <property type="entry name" value="SERINE/THREONINE-PROTEIN KINASE FRAY2"/>
    <property type="match status" value="1"/>
</dbReference>
<evidence type="ECO:0000256" key="2">
    <source>
        <dbReference type="PROSITE-ProRule" id="PRU10141"/>
    </source>
</evidence>
<feature type="coiled-coil region" evidence="3">
    <location>
        <begin position="405"/>
        <end position="439"/>
    </location>
</feature>
<dbReference type="SMART" id="SM00220">
    <property type="entry name" value="S_TKc"/>
    <property type="match status" value="1"/>
</dbReference>
<reference evidence="6" key="1">
    <citation type="journal article" date="2017" name="Nature">
        <title>The genome of Chenopodium quinoa.</title>
        <authorList>
            <person name="Jarvis D.E."/>
            <person name="Ho Y.S."/>
            <person name="Lightfoot D.J."/>
            <person name="Schmoeckel S.M."/>
            <person name="Li B."/>
            <person name="Borm T.J.A."/>
            <person name="Ohyanagi H."/>
            <person name="Mineta K."/>
            <person name="Michell C.T."/>
            <person name="Saber N."/>
            <person name="Kharbatia N.M."/>
            <person name="Rupper R.R."/>
            <person name="Sharp A.R."/>
            <person name="Dally N."/>
            <person name="Boughton B.A."/>
            <person name="Woo Y.H."/>
            <person name="Gao G."/>
            <person name="Schijlen E.G.W.M."/>
            <person name="Guo X."/>
            <person name="Momin A.A."/>
            <person name="Negrao S."/>
            <person name="Al-Babili S."/>
            <person name="Gehring C."/>
            <person name="Roessner U."/>
            <person name="Jung C."/>
            <person name="Murphy K."/>
            <person name="Arold S.T."/>
            <person name="Gojobori T."/>
            <person name="van der Linden C.G."/>
            <person name="van Loo E.N."/>
            <person name="Jellen E.N."/>
            <person name="Maughan P.J."/>
            <person name="Tester M."/>
        </authorList>
    </citation>
    <scope>NUCLEOTIDE SEQUENCE [LARGE SCALE GENOMIC DNA]</scope>
    <source>
        <strain evidence="6">cv. PI 614886</strain>
    </source>
</reference>
<evidence type="ECO:0000256" key="1">
    <source>
        <dbReference type="ARBA" id="ARBA00008874"/>
    </source>
</evidence>